<evidence type="ECO:0000256" key="14">
    <source>
        <dbReference type="ARBA" id="ARBA00022840"/>
    </source>
</evidence>
<evidence type="ECO:0000256" key="6">
    <source>
        <dbReference type="ARBA" id="ARBA00005159"/>
    </source>
</evidence>
<keyword evidence="11" id="KW-0808">Transferase</keyword>
<evidence type="ECO:0000256" key="7">
    <source>
        <dbReference type="ARBA" id="ARBA00007490"/>
    </source>
</evidence>
<gene>
    <name evidence="18" type="ORF">H8S07_07620</name>
</gene>
<keyword evidence="15" id="KW-0342">GTP-binding</keyword>
<comment type="catalytic activity">
    <reaction evidence="1">
        <text>adenosylcob(III)inamide + ATP = adenosylcob(III)inamide phosphate + ADP + H(+)</text>
        <dbReference type="Rhea" id="RHEA:15769"/>
        <dbReference type="ChEBI" id="CHEBI:2480"/>
        <dbReference type="ChEBI" id="CHEBI:15378"/>
        <dbReference type="ChEBI" id="CHEBI:30616"/>
        <dbReference type="ChEBI" id="CHEBI:58502"/>
        <dbReference type="ChEBI" id="CHEBI:456216"/>
        <dbReference type="EC" id="2.7.1.156"/>
    </reaction>
</comment>
<accession>A0ABR7EUX6</accession>
<keyword evidence="10" id="KW-0169">Cobalamin biosynthesis</keyword>
<comment type="catalytic activity">
    <reaction evidence="2">
        <text>adenosylcob(III)inamide phosphate + GTP + H(+) = adenosylcob(III)inamide-GDP + diphosphate</text>
        <dbReference type="Rhea" id="RHEA:22712"/>
        <dbReference type="ChEBI" id="CHEBI:15378"/>
        <dbReference type="ChEBI" id="CHEBI:33019"/>
        <dbReference type="ChEBI" id="CHEBI:37565"/>
        <dbReference type="ChEBI" id="CHEBI:58502"/>
        <dbReference type="ChEBI" id="CHEBI:60487"/>
        <dbReference type="EC" id="2.7.7.62"/>
    </reaction>
</comment>
<dbReference type="EC" id="2.7.7.62" evidence="9"/>
<evidence type="ECO:0000313" key="18">
    <source>
        <dbReference type="EMBL" id="MBC5665146.1"/>
    </source>
</evidence>
<proteinExistence type="inferred from homology"/>
<evidence type="ECO:0000256" key="8">
    <source>
        <dbReference type="ARBA" id="ARBA00012016"/>
    </source>
</evidence>
<keyword evidence="18" id="KW-0548">Nucleotidyltransferase</keyword>
<dbReference type="SUPFAM" id="SSF52540">
    <property type="entry name" value="P-loop containing nucleoside triphosphate hydrolases"/>
    <property type="match status" value="1"/>
</dbReference>
<dbReference type="InterPro" id="IPR027417">
    <property type="entry name" value="P-loop_NTPase"/>
</dbReference>
<comment type="similarity">
    <text evidence="7">Belongs to the CobU/CobP family.</text>
</comment>
<sequence>MILITGGAYHGKRNYAKQMYPGIDFVDGISCAEETIFACQGMDHFHSYIENRMREGKKLPELLKIVEKLKCENSEIVLITDEIGYGIVPTDAFYREYRETHGRVCTQIAAEAKEVHRVICGIGTVIKG</sequence>
<reference evidence="18 19" key="1">
    <citation type="submission" date="2020-08" db="EMBL/GenBank/DDBJ databases">
        <title>Genome public.</title>
        <authorList>
            <person name="Liu C."/>
            <person name="Sun Q."/>
        </authorList>
    </citation>
    <scope>NUCLEOTIDE SEQUENCE [LARGE SCALE GENOMIC DNA]</scope>
    <source>
        <strain evidence="18 19">NSJ-36</strain>
    </source>
</reference>
<evidence type="ECO:0000256" key="16">
    <source>
        <dbReference type="ARBA" id="ARBA00029570"/>
    </source>
</evidence>
<evidence type="ECO:0000256" key="13">
    <source>
        <dbReference type="ARBA" id="ARBA00022777"/>
    </source>
</evidence>
<evidence type="ECO:0000256" key="15">
    <source>
        <dbReference type="ARBA" id="ARBA00023134"/>
    </source>
</evidence>
<evidence type="ECO:0000256" key="10">
    <source>
        <dbReference type="ARBA" id="ARBA00022573"/>
    </source>
</evidence>
<dbReference type="EC" id="2.7.1.156" evidence="8"/>
<comment type="pathway">
    <text evidence="6">Cofactor biosynthesis; adenosylcobalamin biosynthesis; adenosylcobalamin from cob(II)yrinate a,c-diamide: step 5/7.</text>
</comment>
<comment type="pathway">
    <text evidence="5">Cofactor biosynthesis; adenosylcobalamin biosynthesis; adenosylcobalamin from cob(II)yrinate a,c-diamide: step 6/7.</text>
</comment>
<evidence type="ECO:0000256" key="4">
    <source>
        <dbReference type="ARBA" id="ARBA00003889"/>
    </source>
</evidence>
<dbReference type="Pfam" id="PF02283">
    <property type="entry name" value="CobU"/>
    <property type="match status" value="1"/>
</dbReference>
<dbReference type="InterPro" id="IPR003203">
    <property type="entry name" value="CobU/CobP"/>
</dbReference>
<comment type="catalytic activity">
    <reaction evidence="3">
        <text>adenosylcob(III)inamide + GTP = adenosylcob(III)inamide phosphate + GDP + H(+)</text>
        <dbReference type="Rhea" id="RHEA:15765"/>
        <dbReference type="ChEBI" id="CHEBI:2480"/>
        <dbReference type="ChEBI" id="CHEBI:15378"/>
        <dbReference type="ChEBI" id="CHEBI:37565"/>
        <dbReference type="ChEBI" id="CHEBI:58189"/>
        <dbReference type="ChEBI" id="CHEBI:58502"/>
        <dbReference type="EC" id="2.7.1.156"/>
    </reaction>
</comment>
<evidence type="ECO:0000313" key="19">
    <source>
        <dbReference type="Proteomes" id="UP000647235"/>
    </source>
</evidence>
<dbReference type="EMBL" id="JACOOY010000008">
    <property type="protein sequence ID" value="MBC5665146.1"/>
    <property type="molecule type" value="Genomic_DNA"/>
</dbReference>
<dbReference type="GO" id="GO:0016301">
    <property type="term" value="F:kinase activity"/>
    <property type="evidence" value="ECO:0007669"/>
    <property type="project" value="UniProtKB-KW"/>
</dbReference>
<evidence type="ECO:0000256" key="12">
    <source>
        <dbReference type="ARBA" id="ARBA00022741"/>
    </source>
</evidence>
<organism evidence="18 19">
    <name type="scientific">Dorea hominis</name>
    <dbReference type="NCBI Taxonomy" id="2763040"/>
    <lineage>
        <taxon>Bacteria</taxon>
        <taxon>Bacillati</taxon>
        <taxon>Bacillota</taxon>
        <taxon>Clostridia</taxon>
        <taxon>Lachnospirales</taxon>
        <taxon>Lachnospiraceae</taxon>
        <taxon>Dorea</taxon>
    </lineage>
</organism>
<dbReference type="PANTHER" id="PTHR34848">
    <property type="match status" value="1"/>
</dbReference>
<evidence type="ECO:0000256" key="5">
    <source>
        <dbReference type="ARBA" id="ARBA00004692"/>
    </source>
</evidence>
<evidence type="ECO:0000256" key="11">
    <source>
        <dbReference type="ARBA" id="ARBA00022679"/>
    </source>
</evidence>
<dbReference type="PANTHER" id="PTHR34848:SF1">
    <property type="entry name" value="BIFUNCTIONAL ADENOSYLCOBALAMIN BIOSYNTHESIS PROTEIN COBU"/>
    <property type="match status" value="1"/>
</dbReference>
<evidence type="ECO:0000256" key="17">
    <source>
        <dbReference type="ARBA" id="ARBA00030571"/>
    </source>
</evidence>
<dbReference type="GO" id="GO:0016779">
    <property type="term" value="F:nucleotidyltransferase activity"/>
    <property type="evidence" value="ECO:0007669"/>
    <property type="project" value="UniProtKB-KW"/>
</dbReference>
<keyword evidence="14" id="KW-0067">ATP-binding</keyword>
<dbReference type="RefSeq" id="WP_021860780.1">
    <property type="nucleotide sequence ID" value="NZ_JACOOY010000008.1"/>
</dbReference>
<dbReference type="Proteomes" id="UP000647235">
    <property type="component" value="Unassembled WGS sequence"/>
</dbReference>
<comment type="function">
    <text evidence="4">Catalyzes ATP-dependent phosphorylation of adenosylcobinamide and addition of GMP to adenosylcobinamide phosphate.</text>
</comment>
<evidence type="ECO:0000256" key="3">
    <source>
        <dbReference type="ARBA" id="ARBA00001522"/>
    </source>
</evidence>
<keyword evidence="13 18" id="KW-0418">Kinase</keyword>
<keyword evidence="19" id="KW-1185">Reference proteome</keyword>
<evidence type="ECO:0000256" key="2">
    <source>
        <dbReference type="ARBA" id="ARBA00000711"/>
    </source>
</evidence>
<evidence type="ECO:0000256" key="1">
    <source>
        <dbReference type="ARBA" id="ARBA00000312"/>
    </source>
</evidence>
<name>A0ABR7EUX6_9FIRM</name>
<comment type="caution">
    <text evidence="18">The sequence shown here is derived from an EMBL/GenBank/DDBJ whole genome shotgun (WGS) entry which is preliminary data.</text>
</comment>
<keyword evidence="12" id="KW-0547">Nucleotide-binding</keyword>
<dbReference type="Gene3D" id="3.40.50.300">
    <property type="entry name" value="P-loop containing nucleotide triphosphate hydrolases"/>
    <property type="match status" value="1"/>
</dbReference>
<evidence type="ECO:0000256" key="9">
    <source>
        <dbReference type="ARBA" id="ARBA00012523"/>
    </source>
</evidence>
<protein>
    <recommendedName>
        <fullName evidence="16">Adenosylcobinamide kinase</fullName>
        <ecNumber evidence="8">2.7.1.156</ecNumber>
        <ecNumber evidence="9">2.7.7.62</ecNumber>
    </recommendedName>
    <alternativeName>
        <fullName evidence="17">Adenosylcobinamide-phosphate guanylyltransferase</fullName>
    </alternativeName>
</protein>